<evidence type="ECO:0000313" key="5">
    <source>
        <dbReference type="EMBL" id="KKG63752.1"/>
    </source>
</evidence>
<dbReference type="Proteomes" id="UP000034188">
    <property type="component" value="Unassembled WGS sequence"/>
</dbReference>
<dbReference type="Proteomes" id="UP000034817">
    <property type="component" value="Unassembled WGS sequence"/>
</dbReference>
<dbReference type="EMBL" id="JJOT01000062">
    <property type="protein sequence ID" value="KKG02324.1"/>
    <property type="molecule type" value="Genomic_DNA"/>
</dbReference>
<feature type="domain" description="Glycosyl transferase family 1" evidence="1">
    <location>
        <begin position="190"/>
        <end position="339"/>
    </location>
</feature>
<evidence type="ECO:0000259" key="1">
    <source>
        <dbReference type="Pfam" id="PF00534"/>
    </source>
</evidence>
<dbReference type="PANTHER" id="PTHR45947">
    <property type="entry name" value="SULFOQUINOVOSYL TRANSFERASE SQD2"/>
    <property type="match status" value="1"/>
</dbReference>
<evidence type="ECO:0000313" key="17">
    <source>
        <dbReference type="Proteomes" id="UP000034817"/>
    </source>
</evidence>
<name>A0A0F8GEP3_METMZ</name>
<dbReference type="EMBL" id="JJPV01000007">
    <property type="protein sequence ID" value="KKH03815.1"/>
    <property type="molecule type" value="Genomic_DNA"/>
</dbReference>
<dbReference type="Pfam" id="PF00534">
    <property type="entry name" value="Glycos_transf_1"/>
    <property type="match status" value="1"/>
</dbReference>
<evidence type="ECO:0000313" key="15">
    <source>
        <dbReference type="Proteomes" id="UP000034566"/>
    </source>
</evidence>
<dbReference type="EMBL" id="JJPJ01000117">
    <property type="protein sequence ID" value="KKG59646.1"/>
    <property type="molecule type" value="Genomic_DNA"/>
</dbReference>
<proteinExistence type="predicted"/>
<evidence type="ECO:0000313" key="2">
    <source>
        <dbReference type="EMBL" id="KKG02324.1"/>
    </source>
</evidence>
<organism evidence="5 15">
    <name type="scientific">Methanosarcina mazei</name>
    <name type="common">Methanosarcina frisia</name>
    <dbReference type="NCBI Taxonomy" id="2209"/>
    <lineage>
        <taxon>Archaea</taxon>
        <taxon>Methanobacteriati</taxon>
        <taxon>Methanobacteriota</taxon>
        <taxon>Stenosarchaea group</taxon>
        <taxon>Methanomicrobia</taxon>
        <taxon>Methanosarcinales</taxon>
        <taxon>Methanosarcinaceae</taxon>
        <taxon>Methanosarcina</taxon>
    </lineage>
</organism>
<dbReference type="InterPro" id="IPR050194">
    <property type="entry name" value="Glycosyltransferase_grp1"/>
</dbReference>
<evidence type="ECO:0000313" key="8">
    <source>
        <dbReference type="EMBL" id="KKH03563.1"/>
    </source>
</evidence>
<evidence type="ECO:0000313" key="6">
    <source>
        <dbReference type="EMBL" id="KKG81098.1"/>
    </source>
</evidence>
<dbReference type="EMBL" id="JJPI01000124">
    <property type="protein sequence ID" value="KKG51281.1"/>
    <property type="molecule type" value="Genomic_DNA"/>
</dbReference>
<dbReference type="RefSeq" id="WP_048038449.1">
    <property type="nucleotide sequence ID" value="NZ_JJOT01000062.1"/>
</dbReference>
<evidence type="ECO:0000313" key="12">
    <source>
        <dbReference type="Proteomes" id="UP000034253"/>
    </source>
</evidence>
<evidence type="ECO:0000313" key="3">
    <source>
        <dbReference type="EMBL" id="KKG51281.1"/>
    </source>
</evidence>
<evidence type="ECO:0000313" key="4">
    <source>
        <dbReference type="EMBL" id="KKG59646.1"/>
    </source>
</evidence>
<dbReference type="EMBL" id="JJPU01000067">
    <property type="protein sequence ID" value="KKG98712.1"/>
    <property type="molecule type" value="Genomic_DNA"/>
</dbReference>
<comment type="caution">
    <text evidence="5">The sequence shown here is derived from an EMBL/GenBank/DDBJ whole genome shotgun (WGS) entry which is preliminary data.</text>
</comment>
<dbReference type="PANTHER" id="PTHR45947:SF3">
    <property type="entry name" value="SULFOQUINOVOSYL TRANSFERASE SQD2"/>
    <property type="match status" value="1"/>
</dbReference>
<dbReference type="EMBL" id="JJPW01000013">
    <property type="protein sequence ID" value="KKH03563.1"/>
    <property type="molecule type" value="Genomic_DNA"/>
</dbReference>
<evidence type="ECO:0000313" key="9">
    <source>
        <dbReference type="EMBL" id="KKH03815.1"/>
    </source>
</evidence>
<dbReference type="EMBL" id="JJPP01000050">
    <property type="protein sequence ID" value="KKG81098.1"/>
    <property type="molecule type" value="Genomic_DNA"/>
</dbReference>
<dbReference type="EMBL" id="JJPK01000031">
    <property type="protein sequence ID" value="KKG63752.1"/>
    <property type="molecule type" value="Genomic_DNA"/>
</dbReference>
<evidence type="ECO:0000313" key="10">
    <source>
        <dbReference type="Proteomes" id="UP000033835"/>
    </source>
</evidence>
<dbReference type="Proteomes" id="UP000034566">
    <property type="component" value="Unassembled WGS sequence"/>
</dbReference>
<dbReference type="Proteomes" id="UP000034253">
    <property type="component" value="Unassembled WGS sequence"/>
</dbReference>
<dbReference type="Gene3D" id="3.40.50.2000">
    <property type="entry name" value="Glycogen Phosphorylase B"/>
    <property type="match status" value="2"/>
</dbReference>
<dbReference type="InterPro" id="IPR001296">
    <property type="entry name" value="Glyco_trans_1"/>
</dbReference>
<evidence type="ECO:0000313" key="11">
    <source>
        <dbReference type="Proteomes" id="UP000034188"/>
    </source>
</evidence>
<accession>A0A0F8GEP3</accession>
<dbReference type="Proteomes" id="UP000034597">
    <property type="component" value="Unassembled WGS sequence"/>
</dbReference>
<reference evidence="10 11" key="1">
    <citation type="journal article" date="2015" name="ISME J.">
        <title>Genomic and phenotypic differentiation among Methanosarcina mazei populations from Columbia River sediment.</title>
        <authorList>
            <person name="Youngblut N.D."/>
            <person name="Wirth J.S."/>
            <person name="Henriksen J.R."/>
            <person name="Smith M."/>
            <person name="Simon H."/>
            <person name="Metcalf W.W."/>
            <person name="Whitaker R.J."/>
        </authorList>
    </citation>
    <scope>NUCLEOTIDE SEQUENCE [LARGE SCALE GENOMIC DNA]</scope>
    <source>
        <strain evidence="2 16">2.F.T.0.2</strain>
        <strain evidence="3 11">3.F.T.1A.1</strain>
        <strain evidence="4 13">3.F.T.1A.2</strain>
        <strain evidence="5 15">3.F.T.1A.4</strain>
        <strain evidence="6 17">3.H.A.2.4</strain>
        <strain evidence="7 14">3.H.M.1B.1</strain>
        <strain evidence="9 10">3.H.M.1B.2</strain>
        <strain evidence="8 12">3.H.M.1B.5</strain>
    </source>
</reference>
<sequence length="374" mass="43494">MNLIYYYPIDRGSPSNVARKLLAELINHNESLPFNEIILFSKQKDIDYIKENVQNLRVISYNELNKILGDNLVHFPVFPTVLPNSKFLLYLYSLLIKKERIIIQYHGDVRTELKSSYKDIYSLVHILSYILLPNILKSADMVVTHSDYMNTIIQKYGVQKSVVIPNALDNYWFQQNNESIYLKSPNIKSPVDKNMFNIFYHGRLSWEKGVDILLETIGYYVKKNSKMKVYLAGEGPQKKYLMELCSKMNIDKNVIFLGNICKEEIMFFLKNVNVAIYPSRFDNFPLAVLEALACANCPVYFSKNIGIYDFAIQDGFKLNIFEPEVADLINVLDSASCNKNKNTEDQTLFAKNYTWDQVVLKYIKLYNDVLNEYV</sequence>
<dbReference type="Proteomes" id="UP000034279">
    <property type="component" value="Unassembled WGS sequence"/>
</dbReference>
<dbReference type="Proteomes" id="UP000034468">
    <property type="component" value="Unassembled WGS sequence"/>
</dbReference>
<dbReference type="AlphaFoldDB" id="A0A0F8GEP3"/>
<dbReference type="PATRIC" id="fig|2209.42.peg.834"/>
<evidence type="ECO:0000313" key="14">
    <source>
        <dbReference type="Proteomes" id="UP000034468"/>
    </source>
</evidence>
<gene>
    <name evidence="3" type="ORF">DU33_03820</name>
    <name evidence="2" type="ORF">DU40_14735</name>
    <name evidence="5" type="ORF">DU45_09090</name>
    <name evidence="6" type="ORF">DU55_09970</name>
    <name evidence="8" type="ORF">DU56_03110</name>
    <name evidence="4" type="ORF">DU64_07800</name>
    <name evidence="7" type="ORF">DU66_08340</name>
    <name evidence="9" type="ORF">DU68_09060</name>
</gene>
<protein>
    <recommendedName>
        <fullName evidence="1">Glycosyl transferase family 1 domain-containing protein</fullName>
    </recommendedName>
</protein>
<evidence type="ECO:0000313" key="7">
    <source>
        <dbReference type="EMBL" id="KKG98712.1"/>
    </source>
</evidence>
<dbReference type="GO" id="GO:0016757">
    <property type="term" value="F:glycosyltransferase activity"/>
    <property type="evidence" value="ECO:0007669"/>
    <property type="project" value="InterPro"/>
</dbReference>
<evidence type="ECO:0000313" key="13">
    <source>
        <dbReference type="Proteomes" id="UP000034279"/>
    </source>
</evidence>
<dbReference type="Proteomes" id="UP000033835">
    <property type="component" value="Unassembled WGS sequence"/>
</dbReference>
<dbReference type="SUPFAM" id="SSF53756">
    <property type="entry name" value="UDP-Glycosyltransferase/glycogen phosphorylase"/>
    <property type="match status" value="1"/>
</dbReference>
<dbReference type="CDD" id="cd03801">
    <property type="entry name" value="GT4_PimA-like"/>
    <property type="match status" value="1"/>
</dbReference>
<evidence type="ECO:0000313" key="16">
    <source>
        <dbReference type="Proteomes" id="UP000034597"/>
    </source>
</evidence>